<organism evidence="1 2">
    <name type="scientific">Catharanthus roseus</name>
    <name type="common">Madagascar periwinkle</name>
    <name type="synonym">Vinca rosea</name>
    <dbReference type="NCBI Taxonomy" id="4058"/>
    <lineage>
        <taxon>Eukaryota</taxon>
        <taxon>Viridiplantae</taxon>
        <taxon>Streptophyta</taxon>
        <taxon>Embryophyta</taxon>
        <taxon>Tracheophyta</taxon>
        <taxon>Spermatophyta</taxon>
        <taxon>Magnoliopsida</taxon>
        <taxon>eudicotyledons</taxon>
        <taxon>Gunneridae</taxon>
        <taxon>Pentapetalae</taxon>
        <taxon>asterids</taxon>
        <taxon>lamiids</taxon>
        <taxon>Gentianales</taxon>
        <taxon>Apocynaceae</taxon>
        <taxon>Rauvolfioideae</taxon>
        <taxon>Vinceae</taxon>
        <taxon>Catharanthinae</taxon>
        <taxon>Catharanthus</taxon>
    </lineage>
</organism>
<gene>
    <name evidence="1" type="ORF">M9H77_28531</name>
</gene>
<comment type="caution">
    <text evidence="1">The sequence shown here is derived from an EMBL/GenBank/DDBJ whole genome shotgun (WGS) entry which is preliminary data.</text>
</comment>
<dbReference type="Proteomes" id="UP001060085">
    <property type="component" value="Linkage Group LG06"/>
</dbReference>
<reference evidence="2" key="1">
    <citation type="journal article" date="2023" name="Nat. Plants">
        <title>Single-cell RNA sequencing provides a high-resolution roadmap for understanding the multicellular compartmentation of specialized metabolism.</title>
        <authorList>
            <person name="Sun S."/>
            <person name="Shen X."/>
            <person name="Li Y."/>
            <person name="Li Y."/>
            <person name="Wang S."/>
            <person name="Li R."/>
            <person name="Zhang H."/>
            <person name="Shen G."/>
            <person name="Guo B."/>
            <person name="Wei J."/>
            <person name="Xu J."/>
            <person name="St-Pierre B."/>
            <person name="Chen S."/>
            <person name="Sun C."/>
        </authorList>
    </citation>
    <scope>NUCLEOTIDE SEQUENCE [LARGE SCALE GENOMIC DNA]</scope>
</reference>
<name>A0ACC0AJX3_CATRO</name>
<evidence type="ECO:0000313" key="1">
    <source>
        <dbReference type="EMBL" id="KAI5659738.1"/>
    </source>
</evidence>
<evidence type="ECO:0000313" key="2">
    <source>
        <dbReference type="Proteomes" id="UP001060085"/>
    </source>
</evidence>
<protein>
    <submittedName>
        <fullName evidence="1">Uncharacterized protein</fullName>
    </submittedName>
</protein>
<dbReference type="EMBL" id="CM044706">
    <property type="protein sequence ID" value="KAI5659738.1"/>
    <property type="molecule type" value="Genomic_DNA"/>
</dbReference>
<proteinExistence type="predicted"/>
<accession>A0ACC0AJX3</accession>
<sequence length="882" mass="97012">MASAALKKNYRCSQSLQQFYTGGPYAVSSDGSFIVCACDDTIKVVDSSNASIKSTIEGDSEPVTSLTLSPDDKFLFSASHSRQIRVWDLSSLKCLRSWKGHEGPVMGMACDASGGLLATAGADRKVLVWDVDGGFCTHYFKGHKGVVTNIMFHPKPSKLLLFSCGDDATIRIWDLTKKRCIATLEKHQSAVTSLALSSDGQTLVSAGRDKVVNLWDLHDYSCKATVPTYEALEAVCVIHPESPFASSLALLLEQFSKKRNGLPQIHFITVGERGVVRIWNSDGALCLFEQKISDISVSLDKDEVKRGFTSARMLPSGQGLLCVTADQQFLFYNPVGNSIGSFNLILSKRLIGYNEEIADMKFLGEEEQYVAVATSVEHVRVYDLGSMSCSYVLAGHTDIVLCLDTCVSDSGRTLIVTGSKDNNVRLWEAESKRCIGVGIGHMGAVGAVAFSKKKQNFFVSGSSDRTLKVWNFDRISDGDGDIPNLKAKAVVAAHDKDINSLAVAPNDSLVCSGSQDRTACIWKLPDLVSVVVLKGHKRGIWSVEFSPVDQCVITASGDKTVKIWAISDGSCLKTFEGHTSSVIRASFLTRGTQFVSCGADGLLKLWTVKTNECVATYDQHDDKIWALAVGKKTEMLATGGSDAVINLWHDSTAADKDEAFRKEEEGVLRGQDLENAVLDAHYIKAIQIAFELRRPHKLFELFGEICRKRDAQDQMEKALRTLGKEEFHLLLEYVRDWNTKPKLCLVAQFVLSRVFSIVPPTELLEIRGIGELLEGLIPYSQRHFGRIDRLERSTFLLDYTLTGMSVVEPETVPIDLVKDIKLSSGLEEQLPEAVVHDGEQEYDEPKEKTGVKRRKSRKSRDVAYKKVKGLNGASDLAIPSQG</sequence>
<keyword evidence="2" id="KW-1185">Reference proteome</keyword>